<reference evidence="1 2" key="2">
    <citation type="journal article" date="2012" name="J. Biosci. Bioeng.">
        <title>Complete genome sequence and characterization of the N-acylhomoserine lactone-degrading gene of the potato leaf-associated Solibacillus silvestris.</title>
        <authorList>
            <person name="Morohoshi T."/>
            <person name="Tominaga Y."/>
            <person name="Someya N."/>
            <person name="Ikeda T."/>
        </authorList>
    </citation>
    <scope>NUCLEOTIDE SEQUENCE [LARGE SCALE GENOMIC DNA]</scope>
    <source>
        <strain evidence="1 2">StLB046</strain>
    </source>
</reference>
<evidence type="ECO:0000313" key="2">
    <source>
        <dbReference type="Proteomes" id="UP000006691"/>
    </source>
</evidence>
<sequence>MTNVISVEELIKNKVKYEKSDDKIITATLAVPSINGNVKLSFTKNDIHDFHDTTKNIDPNLPKNEADELYGNAGYNLVYSIVAEPNLRNKELQEAYGCKEPFEIVKKIFEEGETGDIMDFAFTKAGFKNGKVVEVEDLKN</sequence>
<dbReference type="Proteomes" id="UP000006691">
    <property type="component" value="Chromosome"/>
</dbReference>
<dbReference type="PATRIC" id="fig|1002809.3.peg.1443"/>
<dbReference type="InterPro" id="IPR014986">
    <property type="entry name" value="XkdN-like"/>
</dbReference>
<reference evidence="2" key="1">
    <citation type="submission" date="2011-04" db="EMBL/GenBank/DDBJ databases">
        <title>Genome sequence of Solibacillus silvestris StLB046.</title>
        <authorList>
            <person name="Morohoshi T."/>
            <person name="Someya N."/>
            <person name="Ikeda T."/>
        </authorList>
    </citation>
    <scope>NUCLEOTIDE SEQUENCE [LARGE SCALE GENOMIC DNA]</scope>
    <source>
        <strain evidence="2">StLB046</strain>
    </source>
</reference>
<organism evidence="1 2">
    <name type="scientific">Solibacillus silvestris (strain StLB046)</name>
    <name type="common">Bacillus silvestris</name>
    <dbReference type="NCBI Taxonomy" id="1002809"/>
    <lineage>
        <taxon>Bacteria</taxon>
        <taxon>Bacillati</taxon>
        <taxon>Bacillota</taxon>
        <taxon>Bacilli</taxon>
        <taxon>Bacillales</taxon>
        <taxon>Caryophanaceae</taxon>
        <taxon>Solibacillus</taxon>
    </lineage>
</organism>
<dbReference type="Gene3D" id="3.30.2220.30">
    <property type="match status" value="1"/>
</dbReference>
<proteinExistence type="predicted"/>
<protein>
    <submittedName>
        <fullName evidence="1">Alcohol dehydrogenase, class IV</fullName>
    </submittedName>
</protein>
<accession>F2F2L5</accession>
<dbReference type="HOGENOM" id="CLU_151180_0_0_9"/>
<keyword evidence="2" id="KW-1185">Reference proteome</keyword>
<dbReference type="RefSeq" id="WP_014823306.1">
    <property type="nucleotide sequence ID" value="NC_018065.1"/>
</dbReference>
<dbReference type="InterPro" id="IPR038559">
    <property type="entry name" value="XkdN-like_sf"/>
</dbReference>
<evidence type="ECO:0000313" key="1">
    <source>
        <dbReference type="EMBL" id="BAK15853.1"/>
    </source>
</evidence>
<dbReference type="AlphaFoldDB" id="F2F2L5"/>
<dbReference type="eggNOG" id="ENOG5030806">
    <property type="taxonomic scope" value="Bacteria"/>
</dbReference>
<dbReference type="Pfam" id="PF08890">
    <property type="entry name" value="Phage_TAC_5"/>
    <property type="match status" value="1"/>
</dbReference>
<dbReference type="STRING" id="1002809.SSIL_1430"/>
<name>F2F2L5_SOLSS</name>
<gene>
    <name evidence="1" type="ordered locus">SSIL_1430</name>
</gene>
<dbReference type="KEGG" id="siv:SSIL_1430"/>
<dbReference type="EMBL" id="AP012157">
    <property type="protein sequence ID" value="BAK15853.1"/>
    <property type="molecule type" value="Genomic_DNA"/>
</dbReference>